<evidence type="ECO:0000256" key="2">
    <source>
        <dbReference type="ARBA" id="ARBA00022490"/>
    </source>
</evidence>
<dbReference type="SUPFAM" id="SSF51735">
    <property type="entry name" value="NAD(P)-binding Rossmann-fold domains"/>
    <property type="match status" value="1"/>
</dbReference>
<evidence type="ECO:0000313" key="17">
    <source>
        <dbReference type="Proteomes" id="UP000002949"/>
    </source>
</evidence>
<dbReference type="EC" id="1.17.1.8" evidence="10 13"/>
<comment type="catalytic activity">
    <reaction evidence="11">
        <text>(S)-2,3,4,5-tetrahydrodipicolinate + NADP(+) + H2O = (2S,4S)-4-hydroxy-2,3,4,5-tetrahydrodipicolinate + NADPH + H(+)</text>
        <dbReference type="Rhea" id="RHEA:35331"/>
        <dbReference type="ChEBI" id="CHEBI:15377"/>
        <dbReference type="ChEBI" id="CHEBI:15378"/>
        <dbReference type="ChEBI" id="CHEBI:16845"/>
        <dbReference type="ChEBI" id="CHEBI:57783"/>
        <dbReference type="ChEBI" id="CHEBI:58349"/>
        <dbReference type="ChEBI" id="CHEBI:67139"/>
        <dbReference type="EC" id="1.17.1.8"/>
    </reaction>
</comment>
<organism evidence="16 17">
    <name type="scientific">Mesorhizobium amorphae CCNWGS0123</name>
    <dbReference type="NCBI Taxonomy" id="1082933"/>
    <lineage>
        <taxon>Bacteria</taxon>
        <taxon>Pseudomonadati</taxon>
        <taxon>Pseudomonadota</taxon>
        <taxon>Alphaproteobacteria</taxon>
        <taxon>Hyphomicrobiales</taxon>
        <taxon>Phyllobacteriaceae</taxon>
        <taxon>Mesorhizobium</taxon>
    </lineage>
</organism>
<keyword evidence="17" id="KW-1185">Reference proteome</keyword>
<evidence type="ECO:0000259" key="15">
    <source>
        <dbReference type="Pfam" id="PF05173"/>
    </source>
</evidence>
<dbReference type="STRING" id="1082933.A6B35_19585"/>
<dbReference type="PANTHER" id="PTHR20836">
    <property type="entry name" value="DIHYDRODIPICOLINATE REDUCTASE"/>
    <property type="match status" value="1"/>
</dbReference>
<evidence type="ECO:0000256" key="4">
    <source>
        <dbReference type="ARBA" id="ARBA00022857"/>
    </source>
</evidence>
<dbReference type="Pfam" id="PF05173">
    <property type="entry name" value="DapB_C"/>
    <property type="match status" value="1"/>
</dbReference>
<evidence type="ECO:0000256" key="3">
    <source>
        <dbReference type="ARBA" id="ARBA00022605"/>
    </source>
</evidence>
<evidence type="ECO:0000256" key="8">
    <source>
        <dbReference type="ARBA" id="ARBA00023154"/>
    </source>
</evidence>
<dbReference type="InterPro" id="IPR000846">
    <property type="entry name" value="DapB_N"/>
</dbReference>
<evidence type="ECO:0000256" key="12">
    <source>
        <dbReference type="ARBA" id="ARBA00049396"/>
    </source>
</evidence>
<keyword evidence="3" id="KW-0028">Amino-acid biosynthesis</keyword>
<dbReference type="GO" id="GO:0009089">
    <property type="term" value="P:lysine biosynthetic process via diaminopimelate"/>
    <property type="evidence" value="ECO:0007669"/>
    <property type="project" value="UniProtKB-UniRule"/>
</dbReference>
<dbReference type="Proteomes" id="UP000002949">
    <property type="component" value="Unassembled WGS sequence"/>
</dbReference>
<evidence type="ECO:0000256" key="7">
    <source>
        <dbReference type="ARBA" id="ARBA00023027"/>
    </source>
</evidence>
<dbReference type="PANTHER" id="PTHR20836:SF0">
    <property type="entry name" value="4-HYDROXY-TETRAHYDRODIPICOLINATE REDUCTASE 1, CHLOROPLASTIC-RELATED"/>
    <property type="match status" value="1"/>
</dbReference>
<evidence type="ECO:0000256" key="11">
    <source>
        <dbReference type="ARBA" id="ARBA00049080"/>
    </source>
</evidence>
<keyword evidence="8" id="KW-0457">Lysine biosynthesis</keyword>
<dbReference type="Gene3D" id="3.30.360.10">
    <property type="entry name" value="Dihydrodipicolinate Reductase, domain 2"/>
    <property type="match status" value="1"/>
</dbReference>
<dbReference type="PATRIC" id="fig|1082933.3.peg.5498"/>
<sequence>MMTIRVVMAGATGWVGKALVPAIAAQADMLLSGAVSRSGAGQDSGLLVGVPANGVIASATLAQALQAPSDVLVDYTKPDVVKDHVLLAIEKGRHVVIGTSGLGAADYADIDAAARANRVGVIAAGNFSITATLMKRFALMAAKYVPDVEVIDYASARKADAPSGTARELAEALADVRKASTARPVSEVSGVPGTRGAAVGAGEGVQVHALRLPSYILSCEALFGLPDERLTIRHDAGSSAAPYVAGTLLAVRRVQETIGLVRGLDALMD</sequence>
<dbReference type="SUPFAM" id="SSF55347">
    <property type="entry name" value="Glyceraldehyde-3-phosphate dehydrogenase-like, C-terminal domain"/>
    <property type="match status" value="1"/>
</dbReference>
<dbReference type="InterPro" id="IPR022663">
    <property type="entry name" value="DapB_C"/>
</dbReference>
<keyword evidence="7" id="KW-0520">NAD</keyword>
<dbReference type="AlphaFoldDB" id="G6YI34"/>
<evidence type="ECO:0000256" key="6">
    <source>
        <dbReference type="ARBA" id="ARBA00023002"/>
    </source>
</evidence>
<dbReference type="GO" id="GO:0019877">
    <property type="term" value="P:diaminopimelate biosynthetic process"/>
    <property type="evidence" value="ECO:0007669"/>
    <property type="project" value="UniProtKB-KW"/>
</dbReference>
<dbReference type="Gene3D" id="3.40.50.720">
    <property type="entry name" value="NAD(P)-binding Rossmann-like Domain"/>
    <property type="match status" value="1"/>
</dbReference>
<evidence type="ECO:0000256" key="9">
    <source>
        <dbReference type="ARBA" id="ARBA00037922"/>
    </source>
</evidence>
<keyword evidence="6" id="KW-0560">Oxidoreductase</keyword>
<keyword evidence="4" id="KW-0521">NADP</keyword>
<protein>
    <recommendedName>
        <fullName evidence="10 13">4-hydroxy-tetrahydrodipicolinate reductase</fullName>
        <ecNumber evidence="10 13">1.17.1.8</ecNumber>
    </recommendedName>
</protein>
<gene>
    <name evidence="16" type="ORF">MEA186_28272</name>
</gene>
<dbReference type="PIRSF" id="PIRSF000161">
    <property type="entry name" value="DHPR"/>
    <property type="match status" value="1"/>
</dbReference>
<dbReference type="InterPro" id="IPR036291">
    <property type="entry name" value="NAD(P)-bd_dom_sf"/>
</dbReference>
<dbReference type="FunFam" id="3.30.360.10:FF:000009">
    <property type="entry name" value="4-hydroxy-tetrahydrodipicolinate reductase"/>
    <property type="match status" value="1"/>
</dbReference>
<accession>G6YI34</accession>
<evidence type="ECO:0000256" key="13">
    <source>
        <dbReference type="NCBIfam" id="TIGR00036"/>
    </source>
</evidence>
<dbReference type="EMBL" id="AGSN01000195">
    <property type="protein sequence ID" value="EHH06715.1"/>
    <property type="molecule type" value="Genomic_DNA"/>
</dbReference>
<dbReference type="Pfam" id="PF01113">
    <property type="entry name" value="DapB_N"/>
    <property type="match status" value="1"/>
</dbReference>
<evidence type="ECO:0000256" key="1">
    <source>
        <dbReference type="ARBA" id="ARBA00006642"/>
    </source>
</evidence>
<feature type="domain" description="Dihydrodipicolinate reductase C-terminal" evidence="15">
    <location>
        <begin position="132"/>
        <end position="259"/>
    </location>
</feature>
<evidence type="ECO:0000256" key="10">
    <source>
        <dbReference type="ARBA" id="ARBA00038983"/>
    </source>
</evidence>
<comment type="catalytic activity">
    <reaction evidence="12">
        <text>(S)-2,3,4,5-tetrahydrodipicolinate + NAD(+) + H2O = (2S,4S)-4-hydroxy-2,3,4,5-tetrahydrodipicolinate + NADH + H(+)</text>
        <dbReference type="Rhea" id="RHEA:35323"/>
        <dbReference type="ChEBI" id="CHEBI:15377"/>
        <dbReference type="ChEBI" id="CHEBI:15378"/>
        <dbReference type="ChEBI" id="CHEBI:16845"/>
        <dbReference type="ChEBI" id="CHEBI:57540"/>
        <dbReference type="ChEBI" id="CHEBI:57945"/>
        <dbReference type="ChEBI" id="CHEBI:67139"/>
        <dbReference type="EC" id="1.17.1.8"/>
    </reaction>
</comment>
<dbReference type="NCBIfam" id="TIGR00036">
    <property type="entry name" value="dapB"/>
    <property type="match status" value="1"/>
</dbReference>
<dbReference type="eggNOG" id="COG0289">
    <property type="taxonomic scope" value="Bacteria"/>
</dbReference>
<evidence type="ECO:0000256" key="5">
    <source>
        <dbReference type="ARBA" id="ARBA00022915"/>
    </source>
</evidence>
<reference evidence="16 17" key="1">
    <citation type="journal article" date="2012" name="J. Bacteriol.">
        <title>Draft Genome Sequence of Plant Growth-Promoting Rhizobium Mesorhizobium amorphae, Isolated from Zinc-Lead Mine Tailings.</title>
        <authorList>
            <person name="Hao X."/>
            <person name="Lin Y."/>
            <person name="Johnstone L."/>
            <person name="Baltrus D.A."/>
            <person name="Miller S.J."/>
            <person name="Wei G."/>
            <person name="Rensing C."/>
        </authorList>
    </citation>
    <scope>NUCLEOTIDE SEQUENCE [LARGE SCALE GENOMIC DNA]</scope>
    <source>
        <strain evidence="16 17">CCNWGS0123</strain>
    </source>
</reference>
<evidence type="ECO:0000313" key="16">
    <source>
        <dbReference type="EMBL" id="EHH06715.1"/>
    </source>
</evidence>
<dbReference type="GO" id="GO:0008839">
    <property type="term" value="F:4-hydroxy-tetrahydrodipicolinate reductase"/>
    <property type="evidence" value="ECO:0007669"/>
    <property type="project" value="UniProtKB-UniRule"/>
</dbReference>
<dbReference type="InterPro" id="IPR023940">
    <property type="entry name" value="DHDPR_bac"/>
</dbReference>
<name>G6YI34_9HYPH</name>
<proteinExistence type="inferred from homology"/>
<dbReference type="CDD" id="cd02274">
    <property type="entry name" value="DHDPR_N"/>
    <property type="match status" value="1"/>
</dbReference>
<keyword evidence="5" id="KW-0220">Diaminopimelate biosynthesis</keyword>
<comment type="pathway">
    <text evidence="9">Amino-acid biosynthesis; L-lysine biosynthesis via DAP pathway; (S)-tetrahydrodipicolinate from L-aspartate: step 4/4.</text>
</comment>
<keyword evidence="2" id="KW-0963">Cytoplasm</keyword>
<feature type="domain" description="Dihydrodipicolinate reductase N-terminal" evidence="14">
    <location>
        <begin position="4"/>
        <end position="127"/>
    </location>
</feature>
<dbReference type="GO" id="GO:0005829">
    <property type="term" value="C:cytosol"/>
    <property type="evidence" value="ECO:0007669"/>
    <property type="project" value="TreeGrafter"/>
</dbReference>
<comment type="similarity">
    <text evidence="1">Belongs to the DapB family.</text>
</comment>
<evidence type="ECO:0000259" key="14">
    <source>
        <dbReference type="Pfam" id="PF01113"/>
    </source>
</evidence>